<dbReference type="SMART" id="SM00066">
    <property type="entry name" value="GAL4"/>
    <property type="match status" value="1"/>
</dbReference>
<feature type="region of interest" description="Disordered" evidence="1">
    <location>
        <begin position="1"/>
        <end position="26"/>
    </location>
</feature>
<dbReference type="SUPFAM" id="SSF57701">
    <property type="entry name" value="Zn2/Cys6 DNA-binding domain"/>
    <property type="match status" value="1"/>
</dbReference>
<evidence type="ECO:0000313" key="4">
    <source>
        <dbReference type="Proteomes" id="UP000684084"/>
    </source>
</evidence>
<dbReference type="OrthoDB" id="4132249at2759"/>
<evidence type="ECO:0000256" key="1">
    <source>
        <dbReference type="SAM" id="MobiDB-lite"/>
    </source>
</evidence>
<comment type="caution">
    <text evidence="3">The sequence shown here is derived from an EMBL/GenBank/DDBJ whole genome shotgun (WGS) entry which is preliminary data.</text>
</comment>
<dbReference type="InterPro" id="IPR001138">
    <property type="entry name" value="Zn2Cys6_DnaBD"/>
</dbReference>
<feature type="compositionally biased region" description="Basic and acidic residues" evidence="1">
    <location>
        <begin position="225"/>
        <end position="235"/>
    </location>
</feature>
<evidence type="ECO:0000313" key="3">
    <source>
        <dbReference type="EMBL" id="CAB5393614.1"/>
    </source>
</evidence>
<dbReference type="AlphaFoldDB" id="A0A915ZWD1"/>
<dbReference type="PROSITE" id="PS50048">
    <property type="entry name" value="ZN2_CY6_FUNGAL_2"/>
    <property type="match status" value="1"/>
</dbReference>
<dbReference type="PROSITE" id="PS00463">
    <property type="entry name" value="ZN2_CY6_FUNGAL_1"/>
    <property type="match status" value="1"/>
</dbReference>
<feature type="compositionally biased region" description="Pro residues" evidence="1">
    <location>
        <begin position="11"/>
        <end position="26"/>
    </location>
</feature>
<accession>A0A915ZWD1</accession>
<dbReference type="CDD" id="cd00067">
    <property type="entry name" value="GAL4"/>
    <property type="match status" value="1"/>
</dbReference>
<protein>
    <recommendedName>
        <fullName evidence="2">Zn(2)-C6 fungal-type domain-containing protein</fullName>
    </recommendedName>
</protein>
<gene>
    <name evidence="3" type="ORF">CHRIB12_LOCUS22931</name>
</gene>
<dbReference type="Proteomes" id="UP000684084">
    <property type="component" value="Unassembled WGS sequence"/>
</dbReference>
<reference evidence="3" key="1">
    <citation type="submission" date="2020-05" db="EMBL/GenBank/DDBJ databases">
        <authorList>
            <person name="Rincon C."/>
            <person name="Sanders R I."/>
            <person name="Robbins C."/>
            <person name="Chaturvedi A."/>
        </authorList>
    </citation>
    <scope>NUCLEOTIDE SEQUENCE</scope>
    <source>
        <strain evidence="3">CHB12</strain>
    </source>
</reference>
<name>A0A915ZWD1_9GLOM</name>
<dbReference type="GO" id="GO:0000981">
    <property type="term" value="F:DNA-binding transcription factor activity, RNA polymerase II-specific"/>
    <property type="evidence" value="ECO:0007669"/>
    <property type="project" value="InterPro"/>
</dbReference>
<organism evidence="3 4">
    <name type="scientific">Rhizophagus irregularis</name>
    <dbReference type="NCBI Taxonomy" id="588596"/>
    <lineage>
        <taxon>Eukaryota</taxon>
        <taxon>Fungi</taxon>
        <taxon>Fungi incertae sedis</taxon>
        <taxon>Mucoromycota</taxon>
        <taxon>Glomeromycotina</taxon>
        <taxon>Glomeromycetes</taxon>
        <taxon>Glomerales</taxon>
        <taxon>Glomeraceae</taxon>
        <taxon>Rhizophagus</taxon>
    </lineage>
</organism>
<dbReference type="VEuPathDB" id="FungiDB:RhiirFUN_022787"/>
<proteinExistence type="predicted"/>
<dbReference type="EMBL" id="CAGKOT010000083">
    <property type="protein sequence ID" value="CAB5393614.1"/>
    <property type="molecule type" value="Genomic_DNA"/>
</dbReference>
<feature type="domain" description="Zn(2)-C6 fungal-type" evidence="2">
    <location>
        <begin position="195"/>
        <end position="224"/>
    </location>
</feature>
<evidence type="ECO:0000259" key="2">
    <source>
        <dbReference type="PROSITE" id="PS50048"/>
    </source>
</evidence>
<dbReference type="Pfam" id="PF00172">
    <property type="entry name" value="Zn_clus"/>
    <property type="match status" value="1"/>
</dbReference>
<feature type="region of interest" description="Disordered" evidence="1">
    <location>
        <begin position="165"/>
        <end position="235"/>
    </location>
</feature>
<sequence>MSGHFEDNPPIVSPQPPQSPVTLPLPPVRPQLLNHYPSIWKKRISIKKDDEGTDCYVHFIFVSSDSKNDIHEEISKCFNMERFSLRDSEQNFITGSYDSLERDKCYDIIDRSEKSSKNSEKSVIKNEVNLVYSDDTSESIISSELGKGIENEEIKKAKKRKIFSPQNSSIEHEDNITAEKSNSKKKSKSTPVPRACSRCRQIKKGCDRKRPCGRCIKSNLSDNCDAGKTDYEEQQ</sequence>
<dbReference type="InterPro" id="IPR036864">
    <property type="entry name" value="Zn2-C6_fun-type_DNA-bd_sf"/>
</dbReference>
<dbReference type="GO" id="GO:0008270">
    <property type="term" value="F:zinc ion binding"/>
    <property type="evidence" value="ECO:0007669"/>
    <property type="project" value="InterPro"/>
</dbReference>
<dbReference type="Gene3D" id="4.10.240.10">
    <property type="entry name" value="Zn(2)-C6 fungal-type DNA-binding domain"/>
    <property type="match status" value="1"/>
</dbReference>